<dbReference type="Gene3D" id="3.30.40.10">
    <property type="entry name" value="Zinc/RING finger domain, C3HC4 (zinc finger)"/>
    <property type="match status" value="1"/>
</dbReference>
<dbReference type="SMART" id="SM00184">
    <property type="entry name" value="RING"/>
    <property type="match status" value="1"/>
</dbReference>
<dbReference type="InterPro" id="IPR001841">
    <property type="entry name" value="Znf_RING"/>
</dbReference>
<keyword evidence="4" id="KW-1185">Reference proteome</keyword>
<dbReference type="InterPro" id="IPR013083">
    <property type="entry name" value="Znf_RING/FYVE/PHD"/>
</dbReference>
<feature type="domain" description="RING-type" evidence="2">
    <location>
        <begin position="222"/>
        <end position="269"/>
    </location>
</feature>
<evidence type="ECO:0000256" key="1">
    <source>
        <dbReference type="PROSITE-ProRule" id="PRU00175"/>
    </source>
</evidence>
<dbReference type="EMBL" id="MPUH01001470">
    <property type="protein sequence ID" value="OMJ67590.1"/>
    <property type="molecule type" value="Genomic_DNA"/>
</dbReference>
<comment type="caution">
    <text evidence="3">The sequence shown here is derived from an EMBL/GenBank/DDBJ whole genome shotgun (WGS) entry which is preliminary data.</text>
</comment>
<reference evidence="3 4" key="1">
    <citation type="submission" date="2016-11" db="EMBL/GenBank/DDBJ databases">
        <title>The macronuclear genome of Stentor coeruleus: a giant cell with tiny introns.</title>
        <authorList>
            <person name="Slabodnick M."/>
            <person name="Ruby J.G."/>
            <person name="Reiff S.B."/>
            <person name="Swart E.C."/>
            <person name="Gosai S."/>
            <person name="Prabakaran S."/>
            <person name="Witkowska E."/>
            <person name="Larue G.E."/>
            <person name="Fisher S."/>
            <person name="Freeman R.M."/>
            <person name="Gunawardena J."/>
            <person name="Chu W."/>
            <person name="Stover N.A."/>
            <person name="Gregory B.D."/>
            <person name="Nowacki M."/>
            <person name="Derisi J."/>
            <person name="Roy S.W."/>
            <person name="Marshall W.F."/>
            <person name="Sood P."/>
        </authorList>
    </citation>
    <scope>NUCLEOTIDE SEQUENCE [LARGE SCALE GENOMIC DNA]</scope>
    <source>
        <strain evidence="3">WM001</strain>
    </source>
</reference>
<evidence type="ECO:0000259" key="2">
    <source>
        <dbReference type="PROSITE" id="PS50089"/>
    </source>
</evidence>
<sequence length="280" mass="32801">MLLKTSLELKLQPNSVSFIASYSKPYSLISSLEFNTLSLTEDFSYILKPNIQNTFIGTLVPAADQFSDSFFESFKSRNNINTKEKRVMMICDNEEQNYDNIYFLILGSDPCIQELNIDHNSLAMFKFSIEEITENKLENYEKIINQLLSVQKQMKQVFNNAVLEGEKLSKEKIHHYDAIQYFHHENEKDREKKVILERKIKKKYKKIDRLHQESIQKVNLFCCFCNNEKKNVMFLPCGHLEVCKTCLVQNMKIQIDAQSFRGKKCPKCNGNLENILEVSY</sequence>
<organism evidence="3 4">
    <name type="scientific">Stentor coeruleus</name>
    <dbReference type="NCBI Taxonomy" id="5963"/>
    <lineage>
        <taxon>Eukaryota</taxon>
        <taxon>Sar</taxon>
        <taxon>Alveolata</taxon>
        <taxon>Ciliophora</taxon>
        <taxon>Postciliodesmatophora</taxon>
        <taxon>Heterotrichea</taxon>
        <taxon>Heterotrichida</taxon>
        <taxon>Stentoridae</taxon>
        <taxon>Stentor</taxon>
    </lineage>
</organism>
<dbReference type="SUPFAM" id="SSF57850">
    <property type="entry name" value="RING/U-box"/>
    <property type="match status" value="1"/>
</dbReference>
<name>A0A1R2AT62_9CILI</name>
<dbReference type="OrthoDB" id="4034597at2759"/>
<keyword evidence="1" id="KW-0862">Zinc</keyword>
<evidence type="ECO:0000313" key="4">
    <source>
        <dbReference type="Proteomes" id="UP000187209"/>
    </source>
</evidence>
<keyword evidence="1" id="KW-0863">Zinc-finger</keyword>
<gene>
    <name evidence="3" type="ORF">SteCoe_35203</name>
</gene>
<dbReference type="Pfam" id="PF13920">
    <property type="entry name" value="zf-C3HC4_3"/>
    <property type="match status" value="1"/>
</dbReference>
<dbReference type="AlphaFoldDB" id="A0A1R2AT62"/>
<dbReference type="GO" id="GO:0008270">
    <property type="term" value="F:zinc ion binding"/>
    <property type="evidence" value="ECO:0007669"/>
    <property type="project" value="UniProtKB-KW"/>
</dbReference>
<accession>A0A1R2AT62</accession>
<dbReference type="Proteomes" id="UP000187209">
    <property type="component" value="Unassembled WGS sequence"/>
</dbReference>
<proteinExistence type="predicted"/>
<protein>
    <recommendedName>
        <fullName evidence="2">RING-type domain-containing protein</fullName>
    </recommendedName>
</protein>
<evidence type="ECO:0000313" key="3">
    <source>
        <dbReference type="EMBL" id="OMJ67590.1"/>
    </source>
</evidence>
<dbReference type="PROSITE" id="PS50089">
    <property type="entry name" value="ZF_RING_2"/>
    <property type="match status" value="1"/>
</dbReference>
<keyword evidence="1" id="KW-0479">Metal-binding</keyword>